<dbReference type="RefSeq" id="WP_263047424.1">
    <property type="nucleotide sequence ID" value="NZ_CP106738.1"/>
</dbReference>
<proteinExistence type="predicted"/>
<reference evidence="2" key="1">
    <citation type="submission" date="2022-10" db="EMBL/GenBank/DDBJ databases">
        <title>Roseovarius pelagicus sp. nov., isolated from Arctic seawater.</title>
        <authorList>
            <person name="Hong Y.W."/>
            <person name="Hwang C.Y."/>
        </authorList>
    </citation>
    <scope>NUCLEOTIDE SEQUENCE</scope>
    <source>
        <strain evidence="2">HL-MP18</strain>
    </source>
</reference>
<keyword evidence="1" id="KW-1133">Transmembrane helix</keyword>
<organism evidence="2 3">
    <name type="scientific">Roseovarius pelagicus</name>
    <dbReference type="NCBI Taxonomy" id="2980108"/>
    <lineage>
        <taxon>Bacteria</taxon>
        <taxon>Pseudomonadati</taxon>
        <taxon>Pseudomonadota</taxon>
        <taxon>Alphaproteobacteria</taxon>
        <taxon>Rhodobacterales</taxon>
        <taxon>Roseobacteraceae</taxon>
        <taxon>Roseovarius</taxon>
    </lineage>
</organism>
<evidence type="ECO:0000313" key="3">
    <source>
        <dbReference type="Proteomes" id="UP001064087"/>
    </source>
</evidence>
<keyword evidence="1" id="KW-0472">Membrane</keyword>
<keyword evidence="1" id="KW-0812">Transmembrane</keyword>
<keyword evidence="3" id="KW-1185">Reference proteome</keyword>
<evidence type="ECO:0008006" key="4">
    <source>
        <dbReference type="Google" id="ProtNLM"/>
    </source>
</evidence>
<protein>
    <recommendedName>
        <fullName evidence="4">Zinc-finger</fullName>
    </recommendedName>
</protein>
<evidence type="ECO:0000256" key="1">
    <source>
        <dbReference type="SAM" id="Phobius"/>
    </source>
</evidence>
<sequence length="220" mass="24084">MSTLSEREKQEVSLLLPWYANGTLNSEDSRKVEAALAQDDALAREFDLVLEDQMAVVELVSEEEVPVSMAERFKAALNAEQDEPATSARPREAGESLINHIISVLFPARPRAYAVVAAVFILFAPAVVIYSIVVGNQQTGQYQTASGEEETILGKTRTLVKFNSDAVWTDIDAFLSENRGQIVKGPTPDGLYELAFETADKLAEKMAAETGIFEFVLPAN</sequence>
<feature type="transmembrane region" description="Helical" evidence="1">
    <location>
        <begin position="112"/>
        <end position="133"/>
    </location>
</feature>
<dbReference type="Proteomes" id="UP001064087">
    <property type="component" value="Chromosome"/>
</dbReference>
<dbReference type="EMBL" id="CP106738">
    <property type="protein sequence ID" value="UXX82536.1"/>
    <property type="molecule type" value="Genomic_DNA"/>
</dbReference>
<gene>
    <name evidence="2" type="ORF">N7U68_15755</name>
</gene>
<name>A0ABY6D8T1_9RHOB</name>
<accession>A0ABY6D8T1</accession>
<evidence type="ECO:0000313" key="2">
    <source>
        <dbReference type="EMBL" id="UXX82536.1"/>
    </source>
</evidence>